<comment type="subcellular location">
    <subcellularLocation>
        <location evidence="1">Cell inner membrane</location>
        <topology evidence="1">Single-pass membrane protein</topology>
        <orientation evidence="1">Periplasmic side</orientation>
    </subcellularLocation>
</comment>
<dbReference type="AlphaFoldDB" id="A0A558B7D4"/>
<keyword evidence="6 11" id="KW-0812">Transmembrane</keyword>
<dbReference type="GO" id="GO:0055085">
    <property type="term" value="P:transmembrane transport"/>
    <property type="evidence" value="ECO:0007669"/>
    <property type="project" value="InterPro"/>
</dbReference>
<dbReference type="EMBL" id="VMRX01000032">
    <property type="protein sequence ID" value="TVT32402.1"/>
    <property type="molecule type" value="Genomic_DNA"/>
</dbReference>
<evidence type="ECO:0000313" key="13">
    <source>
        <dbReference type="EMBL" id="TVT32402.1"/>
    </source>
</evidence>
<evidence type="ECO:0000256" key="11">
    <source>
        <dbReference type="SAM" id="Phobius"/>
    </source>
</evidence>
<dbReference type="Proteomes" id="UP000319142">
    <property type="component" value="Unassembled WGS sequence"/>
</dbReference>
<feature type="region of interest" description="Disordered" evidence="10">
    <location>
        <begin position="50"/>
        <end position="142"/>
    </location>
</feature>
<keyword evidence="3" id="KW-0813">Transport</keyword>
<name>A0A558B7D4_9GAMM</name>
<dbReference type="SUPFAM" id="SSF74653">
    <property type="entry name" value="TolA/TonB C-terminal domain"/>
    <property type="match status" value="1"/>
</dbReference>
<comment type="similarity">
    <text evidence="2">Belongs to the TonB family.</text>
</comment>
<evidence type="ECO:0000259" key="12">
    <source>
        <dbReference type="PROSITE" id="PS52015"/>
    </source>
</evidence>
<accession>A0A558B7D4</accession>
<keyword evidence="5" id="KW-0997">Cell inner membrane</keyword>
<dbReference type="PROSITE" id="PS52015">
    <property type="entry name" value="TONB_CTD"/>
    <property type="match status" value="1"/>
</dbReference>
<evidence type="ECO:0000256" key="5">
    <source>
        <dbReference type="ARBA" id="ARBA00022519"/>
    </source>
</evidence>
<dbReference type="Pfam" id="PF03544">
    <property type="entry name" value="TonB_C"/>
    <property type="match status" value="1"/>
</dbReference>
<evidence type="ECO:0000256" key="8">
    <source>
        <dbReference type="ARBA" id="ARBA00022989"/>
    </source>
</evidence>
<dbReference type="NCBIfam" id="TIGR01352">
    <property type="entry name" value="tonB_Cterm"/>
    <property type="match status" value="1"/>
</dbReference>
<feature type="domain" description="TonB C-terminal" evidence="12">
    <location>
        <begin position="188"/>
        <end position="285"/>
    </location>
</feature>
<keyword evidence="8 11" id="KW-1133">Transmembrane helix</keyword>
<keyword evidence="9 11" id="KW-0472">Membrane</keyword>
<evidence type="ECO:0000256" key="2">
    <source>
        <dbReference type="ARBA" id="ARBA00006555"/>
    </source>
</evidence>
<keyword evidence="7" id="KW-0653">Protein transport</keyword>
<comment type="caution">
    <text evidence="13">The sequence shown here is derived from an EMBL/GenBank/DDBJ whole genome shotgun (WGS) entry which is preliminary data.</text>
</comment>
<dbReference type="GO" id="GO:0015031">
    <property type="term" value="P:protein transport"/>
    <property type="evidence" value="ECO:0007669"/>
    <property type="project" value="UniProtKB-KW"/>
</dbReference>
<evidence type="ECO:0000256" key="10">
    <source>
        <dbReference type="SAM" id="MobiDB-lite"/>
    </source>
</evidence>
<dbReference type="RefSeq" id="WP_058342092.1">
    <property type="nucleotide sequence ID" value="NZ_VMRX01000032.1"/>
</dbReference>
<dbReference type="InterPro" id="IPR051045">
    <property type="entry name" value="TonB-dependent_transducer"/>
</dbReference>
<proteinExistence type="inferred from homology"/>
<dbReference type="PANTHER" id="PTHR33446:SF11">
    <property type="entry name" value="TONB3"/>
    <property type="match status" value="1"/>
</dbReference>
<evidence type="ECO:0000256" key="4">
    <source>
        <dbReference type="ARBA" id="ARBA00022475"/>
    </source>
</evidence>
<sequence>MAVQVSDFDRFSFTLFMALAVHAIVVLGITFAPEPPRSSAQTMEITLSQFDDEEAPEKADFLAQTSQKGSGTEEQAMEMTSPQPAEVSQPEVAEIQPEPATTAEPNPQEERAVVQTESEARQQVRQPETREDPEPLPRAERKSLMERSLEIASLEARFDAQQQAYARRPRVMRVTAASTLKSDNAWYVQNWVSKVTRVGNMNYPNEARRSGLYGDLRMLVSLRKDGTIKQVAILQSSGSTVLDDAAIRIVRMAAPFAPFPEDMREQVDELEIIRTWSFQRRGLTSG</sequence>
<evidence type="ECO:0000256" key="3">
    <source>
        <dbReference type="ARBA" id="ARBA00022448"/>
    </source>
</evidence>
<dbReference type="Gene3D" id="3.30.1150.10">
    <property type="match status" value="1"/>
</dbReference>
<dbReference type="InterPro" id="IPR037682">
    <property type="entry name" value="TonB_C"/>
</dbReference>
<keyword evidence="4" id="KW-1003">Cell membrane</keyword>
<evidence type="ECO:0000256" key="1">
    <source>
        <dbReference type="ARBA" id="ARBA00004383"/>
    </source>
</evidence>
<feature type="transmembrane region" description="Helical" evidence="11">
    <location>
        <begin position="12"/>
        <end position="32"/>
    </location>
</feature>
<gene>
    <name evidence="13" type="ORF">FHK81_11950</name>
</gene>
<protein>
    <submittedName>
        <fullName evidence="13">Energy transducer TonB</fullName>
    </submittedName>
</protein>
<evidence type="ECO:0000313" key="14">
    <source>
        <dbReference type="Proteomes" id="UP000319142"/>
    </source>
</evidence>
<dbReference type="GO" id="GO:0098797">
    <property type="term" value="C:plasma membrane protein complex"/>
    <property type="evidence" value="ECO:0007669"/>
    <property type="project" value="TreeGrafter"/>
</dbReference>
<evidence type="ECO:0000256" key="9">
    <source>
        <dbReference type="ARBA" id="ARBA00023136"/>
    </source>
</evidence>
<evidence type="ECO:0000256" key="6">
    <source>
        <dbReference type="ARBA" id="ARBA00022692"/>
    </source>
</evidence>
<feature type="compositionally biased region" description="Polar residues" evidence="10">
    <location>
        <begin position="63"/>
        <end position="83"/>
    </location>
</feature>
<organism evidence="13 14">
    <name type="scientific">Marinobacter vinifirmus</name>
    <dbReference type="NCBI Taxonomy" id="355591"/>
    <lineage>
        <taxon>Bacteria</taxon>
        <taxon>Pseudomonadati</taxon>
        <taxon>Pseudomonadota</taxon>
        <taxon>Gammaproteobacteria</taxon>
        <taxon>Pseudomonadales</taxon>
        <taxon>Marinobacteraceae</taxon>
        <taxon>Marinobacter</taxon>
    </lineage>
</organism>
<reference evidence="13 14" key="1">
    <citation type="submission" date="2019-07" db="EMBL/GenBank/DDBJ databases">
        <title>The pathways for chlorine oxyanion respiration interact through the shared metabolite chlorate.</title>
        <authorList>
            <person name="Barnum T.P."/>
            <person name="Cheng Y."/>
            <person name="Hill K.A."/>
            <person name="Lucas L.N."/>
            <person name="Carlson H.K."/>
            <person name="Coates J.D."/>
        </authorList>
    </citation>
    <scope>NUCLEOTIDE SEQUENCE [LARGE SCALE GENOMIC DNA]</scope>
    <source>
        <strain evidence="13">UCB</strain>
    </source>
</reference>
<dbReference type="GO" id="GO:0031992">
    <property type="term" value="F:energy transducer activity"/>
    <property type="evidence" value="ECO:0007669"/>
    <property type="project" value="TreeGrafter"/>
</dbReference>
<feature type="compositionally biased region" description="Basic and acidic residues" evidence="10">
    <location>
        <begin position="108"/>
        <end position="142"/>
    </location>
</feature>
<dbReference type="PANTHER" id="PTHR33446">
    <property type="entry name" value="PROTEIN TONB-RELATED"/>
    <property type="match status" value="1"/>
</dbReference>
<dbReference type="InterPro" id="IPR006260">
    <property type="entry name" value="TonB/TolA_C"/>
</dbReference>
<evidence type="ECO:0000256" key="7">
    <source>
        <dbReference type="ARBA" id="ARBA00022927"/>
    </source>
</evidence>